<evidence type="ECO:0000256" key="8">
    <source>
        <dbReference type="ARBA" id="ARBA00047776"/>
    </source>
</evidence>
<protein>
    <recommendedName>
        <fullName evidence="3">ferredoxin--NADP(+) reductase</fullName>
        <ecNumber evidence="3">1.18.1.2</ecNumber>
    </recommendedName>
</protein>
<keyword evidence="4" id="KW-0285">Flavoprotein</keyword>
<evidence type="ECO:0000313" key="11">
    <source>
        <dbReference type="Proteomes" id="UP001428817"/>
    </source>
</evidence>
<keyword evidence="6" id="KW-0521">NADP</keyword>
<keyword evidence="5" id="KW-0274">FAD</keyword>
<comment type="caution">
    <text evidence="10">The sequence shown here is derived from an EMBL/GenBank/DDBJ whole genome shotgun (WGS) entry which is preliminary data.</text>
</comment>
<evidence type="ECO:0000256" key="1">
    <source>
        <dbReference type="ARBA" id="ARBA00001974"/>
    </source>
</evidence>
<dbReference type="Gene3D" id="3.50.50.60">
    <property type="entry name" value="FAD/NAD(P)-binding domain"/>
    <property type="match status" value="1"/>
</dbReference>
<dbReference type="RefSeq" id="WP_345703301.1">
    <property type="nucleotide sequence ID" value="NZ_BAABJP010000041.1"/>
</dbReference>
<evidence type="ECO:0000259" key="9">
    <source>
        <dbReference type="Pfam" id="PF07992"/>
    </source>
</evidence>
<dbReference type="Proteomes" id="UP001428817">
    <property type="component" value="Unassembled WGS sequence"/>
</dbReference>
<dbReference type="EC" id="1.18.1.2" evidence="3"/>
<comment type="similarity">
    <text evidence="2">Belongs to the ferredoxin--NADP reductase type 1 family.</text>
</comment>
<evidence type="ECO:0000256" key="6">
    <source>
        <dbReference type="ARBA" id="ARBA00022857"/>
    </source>
</evidence>
<dbReference type="InterPro" id="IPR036188">
    <property type="entry name" value="FAD/NAD-bd_sf"/>
</dbReference>
<comment type="cofactor">
    <cofactor evidence="1">
        <name>FAD</name>
        <dbReference type="ChEBI" id="CHEBI:57692"/>
    </cofactor>
</comment>
<dbReference type="Gene3D" id="3.40.50.720">
    <property type="entry name" value="NAD(P)-binding Rossmann-like Domain"/>
    <property type="match status" value="1"/>
</dbReference>
<evidence type="ECO:0000256" key="3">
    <source>
        <dbReference type="ARBA" id="ARBA00013223"/>
    </source>
</evidence>
<dbReference type="SUPFAM" id="SSF51971">
    <property type="entry name" value="Nucleotide-binding domain"/>
    <property type="match status" value="2"/>
</dbReference>
<dbReference type="PANTHER" id="PTHR48467:SF1">
    <property type="entry name" value="GLUTAMATE SYNTHASE 1 [NADH], CHLOROPLASTIC-LIKE"/>
    <property type="match status" value="1"/>
</dbReference>
<evidence type="ECO:0000256" key="4">
    <source>
        <dbReference type="ARBA" id="ARBA00022630"/>
    </source>
</evidence>
<proteinExistence type="inferred from homology"/>
<dbReference type="PANTHER" id="PTHR48467">
    <property type="entry name" value="GLUTAMATE SYNTHASE 1 [NADH], CHLOROPLASTIC-LIKE"/>
    <property type="match status" value="1"/>
</dbReference>
<dbReference type="InterPro" id="IPR021163">
    <property type="entry name" value="Ferredox_Rdtase_adrenod"/>
</dbReference>
<sequence>MSSLRIAVVGSGPAGMYAVGHLLGQGPEVVESVTVLDRLPTPFGLVRAGVAPDHQKTKKVAVGFGRLLNDPRVRCYFNVEVGAGIRHNVTHEEVLDHHHAVVYAVGASGSRSLGMPGEDLPGSAAATEFVAWYNGHPDFSRMSFDLSSPRVVIVGSGNVAVDIARVLTMPIDTLRATDIADHALHVLERSAVREVVLLARRGPESAAFSSPELLALTQLRDIDIIVDADLDKVPTPQHYGDRLKLALLREVAARPSREGRRRIVFRFLSSPAEIVGDTRVRGIRVRRNALRRGRPVPTDRIDHFDTSLVLRSIGYRGRPIAGLPFDGDSGVIPNHAGRVEPGVYVTGWIKRGPTGVIGTNKHDSAETIESLLDDARSGRLSEPTGHFAGLVARRGVEAIGLQGWATIDAHERGLGASALRPRVKITSTDRLLEVARGTPSLDPAANRVVD</sequence>
<evidence type="ECO:0000256" key="5">
    <source>
        <dbReference type="ARBA" id="ARBA00022827"/>
    </source>
</evidence>
<dbReference type="EMBL" id="BAABJP010000041">
    <property type="protein sequence ID" value="GAA5168909.1"/>
    <property type="molecule type" value="Genomic_DNA"/>
</dbReference>
<dbReference type="Pfam" id="PF07992">
    <property type="entry name" value="Pyr_redox_2"/>
    <property type="match status" value="1"/>
</dbReference>
<comment type="catalytic activity">
    <reaction evidence="8">
        <text>2 reduced [2Fe-2S]-[ferredoxin] + NADP(+) + H(+) = 2 oxidized [2Fe-2S]-[ferredoxin] + NADPH</text>
        <dbReference type="Rhea" id="RHEA:20125"/>
        <dbReference type="Rhea" id="RHEA-COMP:10000"/>
        <dbReference type="Rhea" id="RHEA-COMP:10001"/>
        <dbReference type="ChEBI" id="CHEBI:15378"/>
        <dbReference type="ChEBI" id="CHEBI:33737"/>
        <dbReference type="ChEBI" id="CHEBI:33738"/>
        <dbReference type="ChEBI" id="CHEBI:57783"/>
        <dbReference type="ChEBI" id="CHEBI:58349"/>
        <dbReference type="EC" id="1.18.1.2"/>
    </reaction>
</comment>
<feature type="domain" description="FAD/NAD(P)-binding" evidence="9">
    <location>
        <begin position="5"/>
        <end position="168"/>
    </location>
</feature>
<dbReference type="PIRSF" id="PIRSF000362">
    <property type="entry name" value="FNR"/>
    <property type="match status" value="1"/>
</dbReference>
<name>A0ABP9QXD1_9PSEU</name>
<gene>
    <name evidence="10" type="ORF">GCM10023321_63650</name>
</gene>
<organism evidence="10 11">
    <name type="scientific">Pseudonocardia eucalypti</name>
    <dbReference type="NCBI Taxonomy" id="648755"/>
    <lineage>
        <taxon>Bacteria</taxon>
        <taxon>Bacillati</taxon>
        <taxon>Actinomycetota</taxon>
        <taxon>Actinomycetes</taxon>
        <taxon>Pseudonocardiales</taxon>
        <taxon>Pseudonocardiaceae</taxon>
        <taxon>Pseudonocardia</taxon>
    </lineage>
</organism>
<accession>A0ABP9QXD1</accession>
<reference evidence="11" key="1">
    <citation type="journal article" date="2019" name="Int. J. Syst. Evol. Microbiol.">
        <title>The Global Catalogue of Microorganisms (GCM) 10K type strain sequencing project: providing services to taxonomists for standard genome sequencing and annotation.</title>
        <authorList>
            <consortium name="The Broad Institute Genomics Platform"/>
            <consortium name="The Broad Institute Genome Sequencing Center for Infectious Disease"/>
            <person name="Wu L."/>
            <person name="Ma J."/>
        </authorList>
    </citation>
    <scope>NUCLEOTIDE SEQUENCE [LARGE SCALE GENOMIC DNA]</scope>
    <source>
        <strain evidence="11">JCM 18303</strain>
    </source>
</reference>
<keyword evidence="11" id="KW-1185">Reference proteome</keyword>
<evidence type="ECO:0000256" key="7">
    <source>
        <dbReference type="ARBA" id="ARBA00023002"/>
    </source>
</evidence>
<dbReference type="InterPro" id="IPR055275">
    <property type="entry name" value="Ferredox_Rdtase"/>
</dbReference>
<keyword evidence="7" id="KW-0560">Oxidoreductase</keyword>
<dbReference type="PRINTS" id="PR00419">
    <property type="entry name" value="ADXRDTASE"/>
</dbReference>
<evidence type="ECO:0000313" key="10">
    <source>
        <dbReference type="EMBL" id="GAA5168909.1"/>
    </source>
</evidence>
<dbReference type="InterPro" id="IPR023753">
    <property type="entry name" value="FAD/NAD-binding_dom"/>
</dbReference>
<evidence type="ECO:0000256" key="2">
    <source>
        <dbReference type="ARBA" id="ARBA00008312"/>
    </source>
</evidence>